<dbReference type="InterPro" id="IPR022791">
    <property type="entry name" value="L-PG_synthase/AglD"/>
</dbReference>
<accession>A0A5B8XXA0</accession>
<feature type="transmembrane region" description="Helical" evidence="6">
    <location>
        <begin position="43"/>
        <end position="63"/>
    </location>
</feature>
<feature type="transmembrane region" description="Helical" evidence="6">
    <location>
        <begin position="308"/>
        <end position="332"/>
    </location>
</feature>
<keyword evidence="4 6" id="KW-1133">Transmembrane helix</keyword>
<dbReference type="KEGG" id="bbae:FRD01_21805"/>
<name>A0A5B8XXA0_9DELT</name>
<comment type="subcellular location">
    <subcellularLocation>
        <location evidence="1">Cell membrane</location>
        <topology evidence="1">Multi-pass membrane protein</topology>
    </subcellularLocation>
</comment>
<dbReference type="GO" id="GO:0005886">
    <property type="term" value="C:plasma membrane"/>
    <property type="evidence" value="ECO:0007669"/>
    <property type="project" value="UniProtKB-SubCell"/>
</dbReference>
<reference evidence="7 8" key="1">
    <citation type="submission" date="2019-08" db="EMBL/GenBank/DDBJ databases">
        <authorList>
            <person name="Liang Q."/>
        </authorList>
    </citation>
    <scope>NUCLEOTIDE SEQUENCE [LARGE SCALE GENOMIC DNA]</scope>
    <source>
        <strain evidence="7 8">V1718</strain>
    </source>
</reference>
<gene>
    <name evidence="7" type="ORF">FRD01_21805</name>
</gene>
<dbReference type="NCBIfam" id="TIGR00374">
    <property type="entry name" value="flippase-like domain"/>
    <property type="match status" value="1"/>
</dbReference>
<feature type="transmembrane region" description="Helical" evidence="6">
    <location>
        <begin position="278"/>
        <end position="296"/>
    </location>
</feature>
<evidence type="ECO:0000256" key="5">
    <source>
        <dbReference type="ARBA" id="ARBA00023136"/>
    </source>
</evidence>
<evidence type="ECO:0000313" key="7">
    <source>
        <dbReference type="EMBL" id="QED29817.1"/>
    </source>
</evidence>
<keyword evidence="2" id="KW-1003">Cell membrane</keyword>
<evidence type="ECO:0000313" key="8">
    <source>
        <dbReference type="Proteomes" id="UP000321595"/>
    </source>
</evidence>
<dbReference type="RefSeq" id="WP_146963050.1">
    <property type="nucleotide sequence ID" value="NZ_CP042467.1"/>
</dbReference>
<evidence type="ECO:0000256" key="3">
    <source>
        <dbReference type="ARBA" id="ARBA00022692"/>
    </source>
</evidence>
<sequence>MKKTLLYGVIALVIGGFFFWLAARELPLDEVAQALDALVWGEIAPVLVATFVLYSISHFARVWRWYYLVKPIAEVDARTVAEISTVGFAAILLFPMRLGEFVRPVLLARHTAVPMSAGLGTAVVERVMDGLVITGLLFLTLTLYSGDASTSSIMAGGIISASVFIPAFTVCLMAWFKREWTMRWVNAVAEKIPGGIGHKAAGMLDAFILGLKGVGNANTLGAFIGLSAVYWGFNALTMWCLASFGFGLEIGPLDALTMLCVLVVGIMIPAGPAMAGNFQFFVMLGAGLFVSLEQVGGRVGAFAAILHVLQFSVIVLPALAVSALGANLGAWWRIPSEQE</sequence>
<feature type="transmembrane region" description="Helical" evidence="6">
    <location>
        <begin position="220"/>
        <end position="241"/>
    </location>
</feature>
<feature type="transmembrane region" description="Helical" evidence="6">
    <location>
        <begin position="127"/>
        <end position="146"/>
    </location>
</feature>
<dbReference type="OrthoDB" id="9786506at2"/>
<keyword evidence="3 6" id="KW-0812">Transmembrane</keyword>
<protein>
    <submittedName>
        <fullName evidence="7">Flippase-like domain-containing protein</fullName>
    </submittedName>
</protein>
<evidence type="ECO:0000256" key="4">
    <source>
        <dbReference type="ARBA" id="ARBA00022989"/>
    </source>
</evidence>
<proteinExistence type="predicted"/>
<dbReference type="EMBL" id="CP042467">
    <property type="protein sequence ID" value="QED29817.1"/>
    <property type="molecule type" value="Genomic_DNA"/>
</dbReference>
<evidence type="ECO:0000256" key="1">
    <source>
        <dbReference type="ARBA" id="ARBA00004651"/>
    </source>
</evidence>
<keyword evidence="8" id="KW-1185">Reference proteome</keyword>
<dbReference type="Pfam" id="PF03706">
    <property type="entry name" value="LPG_synthase_TM"/>
    <property type="match status" value="1"/>
</dbReference>
<dbReference type="PANTHER" id="PTHR39087">
    <property type="entry name" value="UPF0104 MEMBRANE PROTEIN MJ1595"/>
    <property type="match status" value="1"/>
</dbReference>
<dbReference type="PANTHER" id="PTHR39087:SF2">
    <property type="entry name" value="UPF0104 MEMBRANE PROTEIN MJ1595"/>
    <property type="match status" value="1"/>
</dbReference>
<dbReference type="Proteomes" id="UP000321595">
    <property type="component" value="Chromosome"/>
</dbReference>
<evidence type="ECO:0000256" key="2">
    <source>
        <dbReference type="ARBA" id="ARBA00022475"/>
    </source>
</evidence>
<dbReference type="AlphaFoldDB" id="A0A5B8XXA0"/>
<keyword evidence="5 6" id="KW-0472">Membrane</keyword>
<feature type="transmembrane region" description="Helical" evidence="6">
    <location>
        <begin position="5"/>
        <end position="23"/>
    </location>
</feature>
<organism evidence="7 8">
    <name type="scientific">Microvenator marinus</name>
    <dbReference type="NCBI Taxonomy" id="2600177"/>
    <lineage>
        <taxon>Bacteria</taxon>
        <taxon>Deltaproteobacteria</taxon>
        <taxon>Bradymonadales</taxon>
        <taxon>Microvenatoraceae</taxon>
        <taxon>Microvenator</taxon>
    </lineage>
</organism>
<evidence type="ECO:0000256" key="6">
    <source>
        <dbReference type="SAM" id="Phobius"/>
    </source>
</evidence>
<feature type="transmembrane region" description="Helical" evidence="6">
    <location>
        <begin position="153"/>
        <end position="176"/>
    </location>
</feature>